<evidence type="ECO:0000313" key="3">
    <source>
        <dbReference type="Proteomes" id="UP000198703"/>
    </source>
</evidence>
<dbReference type="Proteomes" id="UP000198703">
    <property type="component" value="Unassembled WGS sequence"/>
</dbReference>
<evidence type="ECO:0000256" key="1">
    <source>
        <dbReference type="SAM" id="Phobius"/>
    </source>
</evidence>
<feature type="transmembrane region" description="Helical" evidence="1">
    <location>
        <begin position="45"/>
        <end position="71"/>
    </location>
</feature>
<evidence type="ECO:0000313" key="2">
    <source>
        <dbReference type="EMBL" id="SDZ78131.1"/>
    </source>
</evidence>
<dbReference type="STRING" id="89524.SAMN05444370_101317"/>
<sequence length="78" mass="8101">MLGSVIMLALLGAVAGWLATRIMEVRMSVPQTVAIGVLGALAGGFVLRFVVPLIGSFIGAVACACLLIWLIQRYGARG</sequence>
<evidence type="ECO:0008006" key="4">
    <source>
        <dbReference type="Google" id="ProtNLM"/>
    </source>
</evidence>
<name>A0A1H3VTV9_9RHOB</name>
<gene>
    <name evidence="2" type="ORF">SAMN05444370_101317</name>
</gene>
<keyword evidence="1" id="KW-1133">Transmembrane helix</keyword>
<organism evidence="2 3">
    <name type="scientific">Rubrimonas cliftonensis</name>
    <dbReference type="NCBI Taxonomy" id="89524"/>
    <lineage>
        <taxon>Bacteria</taxon>
        <taxon>Pseudomonadati</taxon>
        <taxon>Pseudomonadota</taxon>
        <taxon>Alphaproteobacteria</taxon>
        <taxon>Rhodobacterales</taxon>
        <taxon>Paracoccaceae</taxon>
        <taxon>Rubrimonas</taxon>
    </lineage>
</organism>
<proteinExistence type="predicted"/>
<keyword evidence="1" id="KW-0472">Membrane</keyword>
<dbReference type="EMBL" id="FNQM01000001">
    <property type="protein sequence ID" value="SDZ78131.1"/>
    <property type="molecule type" value="Genomic_DNA"/>
</dbReference>
<dbReference type="RefSeq" id="WP_093247724.1">
    <property type="nucleotide sequence ID" value="NZ_FNQM01000001.1"/>
</dbReference>
<protein>
    <recommendedName>
        <fullName evidence="4">Transglycosylase associated protein</fullName>
    </recommendedName>
</protein>
<keyword evidence="3" id="KW-1185">Reference proteome</keyword>
<keyword evidence="1" id="KW-0812">Transmembrane</keyword>
<accession>A0A1H3VTV9</accession>
<reference evidence="2 3" key="1">
    <citation type="submission" date="2016-10" db="EMBL/GenBank/DDBJ databases">
        <authorList>
            <person name="de Groot N.N."/>
        </authorList>
    </citation>
    <scope>NUCLEOTIDE SEQUENCE [LARGE SCALE GENOMIC DNA]</scope>
    <source>
        <strain evidence="2 3">DSM 15345</strain>
    </source>
</reference>
<dbReference type="AlphaFoldDB" id="A0A1H3VTV9"/>